<dbReference type="RefSeq" id="XP_026684459.1">
    <property type="nucleotide sequence ID" value="XM_026828658.1"/>
</dbReference>
<keyword evidence="4" id="KW-0325">Glycoprotein</keyword>
<dbReference type="GeneID" id="103516196"/>
<keyword evidence="1 5" id="KW-0768">Sushi</keyword>
<dbReference type="PROSITE" id="PS50923">
    <property type="entry name" value="SUSHI"/>
    <property type="match status" value="1"/>
</dbReference>
<dbReference type="PaxDb" id="121845-A0A3Q0J7L4"/>
<dbReference type="SUPFAM" id="SSF57535">
    <property type="entry name" value="Complement control module/SCR domain"/>
    <property type="match status" value="2"/>
</dbReference>
<dbReference type="Pfam" id="PF00084">
    <property type="entry name" value="Sushi"/>
    <property type="match status" value="1"/>
</dbReference>
<reference evidence="8" key="1">
    <citation type="submission" date="2025-08" db="UniProtKB">
        <authorList>
            <consortium name="RefSeq"/>
        </authorList>
    </citation>
    <scope>IDENTIFICATION</scope>
</reference>
<evidence type="ECO:0000256" key="3">
    <source>
        <dbReference type="ARBA" id="ARBA00023157"/>
    </source>
</evidence>
<feature type="disulfide bond" evidence="5">
    <location>
        <begin position="161"/>
        <end position="188"/>
    </location>
</feature>
<sequence>MPKYCCKGWIMRGWAIAAEEREWKYRLSIYYVKLLDSGTFTCTTPRGLSNSVNVNIKGWAIAAEEREWKYRLSIYYVKLLDSGTFTCTTPRGLSNSVNVNIKAVHCDRLSLRSHERLSTKIDGHRLGQMAHFTCPAGTIREGPANITCMANDFCPPAIFQCSWGYQLKGPPDIVCQKNGSWSGAIPECNGQWSGEVPTCQQIICPKIVVENPYLTL</sequence>
<evidence type="ECO:0000256" key="4">
    <source>
        <dbReference type="ARBA" id="ARBA00023180"/>
    </source>
</evidence>
<proteinExistence type="predicted"/>
<keyword evidence="7" id="KW-1185">Reference proteome</keyword>
<evidence type="ECO:0000259" key="6">
    <source>
        <dbReference type="PROSITE" id="PS50923"/>
    </source>
</evidence>
<organism evidence="7 8">
    <name type="scientific">Diaphorina citri</name>
    <name type="common">Asian citrus psyllid</name>
    <dbReference type="NCBI Taxonomy" id="121845"/>
    <lineage>
        <taxon>Eukaryota</taxon>
        <taxon>Metazoa</taxon>
        <taxon>Ecdysozoa</taxon>
        <taxon>Arthropoda</taxon>
        <taxon>Hexapoda</taxon>
        <taxon>Insecta</taxon>
        <taxon>Pterygota</taxon>
        <taxon>Neoptera</taxon>
        <taxon>Paraneoptera</taxon>
        <taxon>Hemiptera</taxon>
        <taxon>Sternorrhyncha</taxon>
        <taxon>Psylloidea</taxon>
        <taxon>Psyllidae</taxon>
        <taxon>Diaphorininae</taxon>
        <taxon>Diaphorina</taxon>
    </lineage>
</organism>
<evidence type="ECO:0000313" key="7">
    <source>
        <dbReference type="Proteomes" id="UP000079169"/>
    </source>
</evidence>
<keyword evidence="2" id="KW-0677">Repeat</keyword>
<comment type="caution">
    <text evidence="5">Lacks conserved residue(s) required for the propagation of feature annotation.</text>
</comment>
<dbReference type="InterPro" id="IPR035976">
    <property type="entry name" value="Sushi/SCR/CCP_sf"/>
</dbReference>
<dbReference type="Proteomes" id="UP000079169">
    <property type="component" value="Unplaced"/>
</dbReference>
<feature type="domain" description="Sushi" evidence="6">
    <location>
        <begin position="132"/>
        <end position="190"/>
    </location>
</feature>
<evidence type="ECO:0000313" key="8">
    <source>
        <dbReference type="RefSeq" id="XP_026684459.1"/>
    </source>
</evidence>
<feature type="non-terminal residue" evidence="8">
    <location>
        <position position="216"/>
    </location>
</feature>
<dbReference type="InterPro" id="IPR000436">
    <property type="entry name" value="Sushi_SCR_CCP_dom"/>
</dbReference>
<dbReference type="CDD" id="cd00033">
    <property type="entry name" value="CCP"/>
    <property type="match status" value="1"/>
</dbReference>
<dbReference type="AlphaFoldDB" id="A0A3Q0J7L4"/>
<name>A0A3Q0J7L4_DIACI</name>
<dbReference type="InterPro" id="IPR050350">
    <property type="entry name" value="Compl-Cell_Adhes-Reg"/>
</dbReference>
<dbReference type="KEGG" id="dci:103516196"/>
<evidence type="ECO:0000256" key="1">
    <source>
        <dbReference type="ARBA" id="ARBA00022659"/>
    </source>
</evidence>
<gene>
    <name evidence="8" type="primary">LOC103516196</name>
</gene>
<dbReference type="Gene3D" id="2.10.70.10">
    <property type="entry name" value="Complement Module, domain 1"/>
    <property type="match status" value="1"/>
</dbReference>
<accession>A0A3Q0J7L4</accession>
<protein>
    <submittedName>
        <fullName evidence="8">Locomotion-related protein Hikaru genki-like</fullName>
    </submittedName>
</protein>
<evidence type="ECO:0000256" key="2">
    <source>
        <dbReference type="ARBA" id="ARBA00022737"/>
    </source>
</evidence>
<dbReference type="PANTHER" id="PTHR19325:SF575">
    <property type="entry name" value="LOCOMOTION-RELATED PROTEIN HIKARU GENKI"/>
    <property type="match status" value="1"/>
</dbReference>
<evidence type="ECO:0000256" key="5">
    <source>
        <dbReference type="PROSITE-ProRule" id="PRU00302"/>
    </source>
</evidence>
<dbReference type="STRING" id="121845.A0A3Q0J7L4"/>
<dbReference type="PANTHER" id="PTHR19325">
    <property type="entry name" value="COMPLEMENT COMPONENT-RELATED SUSHI DOMAIN-CONTAINING"/>
    <property type="match status" value="1"/>
</dbReference>
<keyword evidence="3 5" id="KW-1015">Disulfide bond</keyword>